<evidence type="ECO:0000313" key="2">
    <source>
        <dbReference type="Proteomes" id="UP001377168"/>
    </source>
</evidence>
<keyword evidence="2" id="KW-1185">Reference proteome</keyword>
<dbReference type="EMBL" id="JBBKAJ010000022">
    <property type="protein sequence ID" value="MEJ8639233.1"/>
    <property type="molecule type" value="Genomic_DNA"/>
</dbReference>
<name>A0ACC6Q673_9ACTN</name>
<organism evidence="1 2">
    <name type="scientific">Streptomyces achmelvichensis</name>
    <dbReference type="NCBI Taxonomy" id="3134111"/>
    <lineage>
        <taxon>Bacteria</taxon>
        <taxon>Bacillati</taxon>
        <taxon>Actinomycetota</taxon>
        <taxon>Actinomycetes</taxon>
        <taxon>Kitasatosporales</taxon>
        <taxon>Streptomycetaceae</taxon>
        <taxon>Streptomyces</taxon>
    </lineage>
</organism>
<protein>
    <submittedName>
        <fullName evidence="1">Uncharacterized protein</fullName>
    </submittedName>
</protein>
<evidence type="ECO:0000313" key="1">
    <source>
        <dbReference type="EMBL" id="MEJ8639233.1"/>
    </source>
</evidence>
<comment type="caution">
    <text evidence="1">The sequence shown here is derived from an EMBL/GenBank/DDBJ whole genome shotgun (WGS) entry which is preliminary data.</text>
</comment>
<accession>A0ACC6Q673</accession>
<sequence>MERWGYHLLPAPRADLLRRPGRDDEATAAYREALDLDTHDAERRSSHRRPAGLSDHEGRVGR</sequence>
<dbReference type="Proteomes" id="UP001377168">
    <property type="component" value="Unassembled WGS sequence"/>
</dbReference>
<gene>
    <name evidence="1" type="ORF">WKI67_38415</name>
</gene>
<reference evidence="1" key="1">
    <citation type="submission" date="2024-03" db="EMBL/GenBank/DDBJ databases">
        <title>Novel Streptomyces species of biotechnological and ecological value are a feature of Machair soil.</title>
        <authorList>
            <person name="Prole J.R."/>
            <person name="Goodfellow M."/>
            <person name="Allenby N."/>
            <person name="Ward A.C."/>
        </authorList>
    </citation>
    <scope>NUCLEOTIDE SEQUENCE</scope>
    <source>
        <strain evidence="1">MS2.AVA.5</strain>
    </source>
</reference>
<proteinExistence type="predicted"/>